<accession>A0A834W3B7</accession>
<sequence>MVNLDWNSLFPESKVSHLTTNHSDHRPIWLELKAPPSRAIRANSTDWNMNNFENFHRHIRKLQEGIEEVYMTAVGQPDMTRL</sequence>
<dbReference type="OrthoDB" id="1741802at2759"/>
<organism evidence="1 2">
    <name type="scientific">Senna tora</name>
    <dbReference type="NCBI Taxonomy" id="362788"/>
    <lineage>
        <taxon>Eukaryota</taxon>
        <taxon>Viridiplantae</taxon>
        <taxon>Streptophyta</taxon>
        <taxon>Embryophyta</taxon>
        <taxon>Tracheophyta</taxon>
        <taxon>Spermatophyta</taxon>
        <taxon>Magnoliopsida</taxon>
        <taxon>eudicotyledons</taxon>
        <taxon>Gunneridae</taxon>
        <taxon>Pentapetalae</taxon>
        <taxon>rosids</taxon>
        <taxon>fabids</taxon>
        <taxon>Fabales</taxon>
        <taxon>Fabaceae</taxon>
        <taxon>Caesalpinioideae</taxon>
        <taxon>Cassia clade</taxon>
        <taxon>Senna</taxon>
    </lineage>
</organism>
<dbReference type="EMBL" id="JAAIUW010000013">
    <property type="protein sequence ID" value="KAF7802819.1"/>
    <property type="molecule type" value="Genomic_DNA"/>
</dbReference>
<protein>
    <submittedName>
        <fullName evidence="1">Uncharacterized protein</fullName>
    </submittedName>
</protein>
<comment type="caution">
    <text evidence="1">The sequence shown here is derived from an EMBL/GenBank/DDBJ whole genome shotgun (WGS) entry which is preliminary data.</text>
</comment>
<name>A0A834W3B7_9FABA</name>
<keyword evidence="2" id="KW-1185">Reference proteome</keyword>
<reference evidence="1" key="1">
    <citation type="submission" date="2020-09" db="EMBL/GenBank/DDBJ databases">
        <title>Genome-Enabled Discovery of Anthraquinone Biosynthesis in Senna tora.</title>
        <authorList>
            <person name="Kang S.-H."/>
            <person name="Pandey R.P."/>
            <person name="Lee C.-M."/>
            <person name="Sim J.-S."/>
            <person name="Jeong J.-T."/>
            <person name="Choi B.-S."/>
            <person name="Jung M."/>
            <person name="Ginzburg D."/>
            <person name="Zhao K."/>
            <person name="Won S.Y."/>
            <person name="Oh T.-J."/>
            <person name="Yu Y."/>
            <person name="Kim N.-H."/>
            <person name="Lee O.R."/>
            <person name="Lee T.-H."/>
            <person name="Bashyal P."/>
            <person name="Kim T.-S."/>
            <person name="Lee W.-H."/>
            <person name="Kawkins C."/>
            <person name="Kim C.-K."/>
            <person name="Kim J.S."/>
            <person name="Ahn B.O."/>
            <person name="Rhee S.Y."/>
            <person name="Sohng J.K."/>
        </authorList>
    </citation>
    <scope>NUCLEOTIDE SEQUENCE</scope>
    <source>
        <tissue evidence="1">Leaf</tissue>
    </source>
</reference>
<dbReference type="Proteomes" id="UP000634136">
    <property type="component" value="Unassembled WGS sequence"/>
</dbReference>
<gene>
    <name evidence="1" type="ORF">G2W53_041930</name>
</gene>
<proteinExistence type="predicted"/>
<dbReference type="AlphaFoldDB" id="A0A834W3B7"/>
<evidence type="ECO:0000313" key="1">
    <source>
        <dbReference type="EMBL" id="KAF7802819.1"/>
    </source>
</evidence>
<evidence type="ECO:0000313" key="2">
    <source>
        <dbReference type="Proteomes" id="UP000634136"/>
    </source>
</evidence>